<protein>
    <recommendedName>
        <fullName evidence="4">AAA family ATPase</fullName>
    </recommendedName>
</protein>
<dbReference type="Gene3D" id="3.40.50.300">
    <property type="entry name" value="P-loop containing nucleotide triphosphate hydrolases"/>
    <property type="match status" value="1"/>
</dbReference>
<evidence type="ECO:0000256" key="1">
    <source>
        <dbReference type="SAM" id="MobiDB-lite"/>
    </source>
</evidence>
<dbReference type="InterPro" id="IPR027417">
    <property type="entry name" value="P-loop_NTPase"/>
</dbReference>
<organism evidence="2 3">
    <name type="scientific">Nocardia camponoti</name>
    <dbReference type="NCBI Taxonomy" id="1616106"/>
    <lineage>
        <taxon>Bacteria</taxon>
        <taxon>Bacillati</taxon>
        <taxon>Actinomycetota</taxon>
        <taxon>Actinomycetes</taxon>
        <taxon>Mycobacteriales</taxon>
        <taxon>Nocardiaceae</taxon>
        <taxon>Nocardia</taxon>
    </lineage>
</organism>
<feature type="region of interest" description="Disordered" evidence="1">
    <location>
        <begin position="1"/>
        <end position="29"/>
    </location>
</feature>
<evidence type="ECO:0000313" key="3">
    <source>
        <dbReference type="Proteomes" id="UP000612956"/>
    </source>
</evidence>
<dbReference type="EMBL" id="BMMW01000001">
    <property type="protein sequence ID" value="GGK35317.1"/>
    <property type="molecule type" value="Genomic_DNA"/>
</dbReference>
<feature type="compositionally biased region" description="Basic residues" evidence="1">
    <location>
        <begin position="341"/>
        <end position="351"/>
    </location>
</feature>
<evidence type="ECO:0008006" key="4">
    <source>
        <dbReference type="Google" id="ProtNLM"/>
    </source>
</evidence>
<accession>A0A917V4B0</accession>
<dbReference type="InterPro" id="IPR008868">
    <property type="entry name" value="TniB"/>
</dbReference>
<reference evidence="2" key="1">
    <citation type="journal article" date="2014" name="Int. J. Syst. Evol. Microbiol.">
        <title>Complete genome sequence of Corynebacterium casei LMG S-19264T (=DSM 44701T), isolated from a smear-ripened cheese.</title>
        <authorList>
            <consortium name="US DOE Joint Genome Institute (JGI-PGF)"/>
            <person name="Walter F."/>
            <person name="Albersmeier A."/>
            <person name="Kalinowski J."/>
            <person name="Ruckert C."/>
        </authorList>
    </citation>
    <scope>NUCLEOTIDE SEQUENCE</scope>
    <source>
        <strain evidence="2">CGMCC 4.7278</strain>
    </source>
</reference>
<reference evidence="2" key="2">
    <citation type="submission" date="2020-09" db="EMBL/GenBank/DDBJ databases">
        <authorList>
            <person name="Sun Q."/>
            <person name="Zhou Y."/>
        </authorList>
    </citation>
    <scope>NUCLEOTIDE SEQUENCE</scope>
    <source>
        <strain evidence="2">CGMCC 4.7278</strain>
    </source>
</reference>
<dbReference type="SUPFAM" id="SSF52540">
    <property type="entry name" value="P-loop containing nucleoside triphosphate hydrolases"/>
    <property type="match status" value="1"/>
</dbReference>
<feature type="region of interest" description="Disordered" evidence="1">
    <location>
        <begin position="329"/>
        <end position="351"/>
    </location>
</feature>
<sequence>MAVSRASEFDPPPDSPLTTKEGWRLWTGRNRTPPQLREDWRELAPAERLEYDDERLNYHSDLIVVNTPTIQDITKTVSRLLVLNRRQISARRGLIVTGGAGTGKTTALTQLGLTHELRTQLRNPRPGPRIPVVYITLPPAATARMVAVEFARFLGLPILARANLTDITNSVCAVLCDVGCDLVLVDEIHNISLTTRAGAEVSDQLKYFSERIPATFVYAGIDVEHAGLFSGIRGRQIASRFATISTRPFALGSPQHRGHWRSLIVTLEQALRLHQHRPGSLARHDQYLYQRTGGMLGSLSHLIRGAAIDAIHDGSEKITKAHLDAQRLDHAAEQQPETTPRKRSGRRKGVA</sequence>
<dbReference type="Pfam" id="PF05621">
    <property type="entry name" value="TniB"/>
    <property type="match status" value="1"/>
</dbReference>
<proteinExistence type="predicted"/>
<gene>
    <name evidence="2" type="ORF">GCM10011591_03720</name>
</gene>
<name>A0A917V4B0_9NOCA</name>
<comment type="caution">
    <text evidence="2">The sequence shown here is derived from an EMBL/GenBank/DDBJ whole genome shotgun (WGS) entry which is preliminary data.</text>
</comment>
<keyword evidence="3" id="KW-1185">Reference proteome</keyword>
<dbReference type="Proteomes" id="UP000612956">
    <property type="component" value="Unassembled WGS sequence"/>
</dbReference>
<dbReference type="AlphaFoldDB" id="A0A917V4B0"/>
<evidence type="ECO:0000313" key="2">
    <source>
        <dbReference type="EMBL" id="GGK35317.1"/>
    </source>
</evidence>